<gene>
    <name evidence="2" type="ORF">PISMIDRAFT_501030</name>
</gene>
<dbReference type="AlphaFoldDB" id="A0A0C9ZRR7"/>
<proteinExistence type="predicted"/>
<feature type="transmembrane region" description="Helical" evidence="1">
    <location>
        <begin position="86"/>
        <end position="108"/>
    </location>
</feature>
<evidence type="ECO:0000313" key="3">
    <source>
        <dbReference type="Proteomes" id="UP000054018"/>
    </source>
</evidence>
<protein>
    <submittedName>
        <fullName evidence="2">Uncharacterized protein</fullName>
    </submittedName>
</protein>
<reference evidence="2 3" key="1">
    <citation type="submission" date="2014-04" db="EMBL/GenBank/DDBJ databases">
        <authorList>
            <consortium name="DOE Joint Genome Institute"/>
            <person name="Kuo A."/>
            <person name="Kohler A."/>
            <person name="Costa M.D."/>
            <person name="Nagy L.G."/>
            <person name="Floudas D."/>
            <person name="Copeland A."/>
            <person name="Barry K.W."/>
            <person name="Cichocki N."/>
            <person name="Veneault-Fourrey C."/>
            <person name="LaButti K."/>
            <person name="Lindquist E.A."/>
            <person name="Lipzen A."/>
            <person name="Lundell T."/>
            <person name="Morin E."/>
            <person name="Murat C."/>
            <person name="Sun H."/>
            <person name="Tunlid A."/>
            <person name="Henrissat B."/>
            <person name="Grigoriev I.V."/>
            <person name="Hibbett D.S."/>
            <person name="Martin F."/>
            <person name="Nordberg H.P."/>
            <person name="Cantor M.N."/>
            <person name="Hua S.X."/>
        </authorList>
    </citation>
    <scope>NUCLEOTIDE SEQUENCE [LARGE SCALE GENOMIC DNA]</scope>
    <source>
        <strain evidence="2 3">441</strain>
    </source>
</reference>
<keyword evidence="3" id="KW-1185">Reference proteome</keyword>
<dbReference type="Proteomes" id="UP000054018">
    <property type="component" value="Unassembled WGS sequence"/>
</dbReference>
<reference evidence="3" key="2">
    <citation type="submission" date="2015-01" db="EMBL/GenBank/DDBJ databases">
        <title>Evolutionary Origins and Diversification of the Mycorrhizal Mutualists.</title>
        <authorList>
            <consortium name="DOE Joint Genome Institute"/>
            <consortium name="Mycorrhizal Genomics Consortium"/>
            <person name="Kohler A."/>
            <person name="Kuo A."/>
            <person name="Nagy L.G."/>
            <person name="Floudas D."/>
            <person name="Copeland A."/>
            <person name="Barry K.W."/>
            <person name="Cichocki N."/>
            <person name="Veneault-Fourrey C."/>
            <person name="LaButti K."/>
            <person name="Lindquist E.A."/>
            <person name="Lipzen A."/>
            <person name="Lundell T."/>
            <person name="Morin E."/>
            <person name="Murat C."/>
            <person name="Riley R."/>
            <person name="Ohm R."/>
            <person name="Sun H."/>
            <person name="Tunlid A."/>
            <person name="Henrissat B."/>
            <person name="Grigoriev I.V."/>
            <person name="Hibbett D.S."/>
            <person name="Martin F."/>
        </authorList>
    </citation>
    <scope>NUCLEOTIDE SEQUENCE [LARGE SCALE GENOMIC DNA]</scope>
    <source>
        <strain evidence="3">441</strain>
    </source>
</reference>
<evidence type="ECO:0000256" key="1">
    <source>
        <dbReference type="SAM" id="Phobius"/>
    </source>
</evidence>
<sequence>MVIVSNNIVGSLSTPSVWRPSHRNANEYRTTASPLPFSAVPSSSTMSCPAPVNDTPACRPHVGSAFCPTTTHGTVRSRTDCVHTGLMLCLTYMFTLTFNPYLVVYFSLGNSYVLLIRPLHASRAS</sequence>
<keyword evidence="1" id="KW-1133">Transmembrane helix</keyword>
<name>A0A0C9ZRR7_9AGAM</name>
<keyword evidence="1" id="KW-0472">Membrane</keyword>
<keyword evidence="1" id="KW-0812">Transmembrane</keyword>
<dbReference type="EMBL" id="KN833739">
    <property type="protein sequence ID" value="KIK22443.1"/>
    <property type="molecule type" value="Genomic_DNA"/>
</dbReference>
<dbReference type="HOGENOM" id="CLU_1993530_0_0_1"/>
<accession>A0A0C9ZRR7</accession>
<evidence type="ECO:0000313" key="2">
    <source>
        <dbReference type="EMBL" id="KIK22443.1"/>
    </source>
</evidence>
<organism evidence="2 3">
    <name type="scientific">Pisolithus microcarpus 441</name>
    <dbReference type="NCBI Taxonomy" id="765257"/>
    <lineage>
        <taxon>Eukaryota</taxon>
        <taxon>Fungi</taxon>
        <taxon>Dikarya</taxon>
        <taxon>Basidiomycota</taxon>
        <taxon>Agaricomycotina</taxon>
        <taxon>Agaricomycetes</taxon>
        <taxon>Agaricomycetidae</taxon>
        <taxon>Boletales</taxon>
        <taxon>Sclerodermatineae</taxon>
        <taxon>Pisolithaceae</taxon>
        <taxon>Pisolithus</taxon>
    </lineage>
</organism>